<protein>
    <recommendedName>
        <fullName evidence="6">SGF29 C-terminal domain-containing protein</fullName>
    </recommendedName>
</protein>
<dbReference type="AlphaFoldDB" id="A0A068V7W8"/>
<dbReference type="OMA" id="SAYMYIL"/>
<evidence type="ECO:0000256" key="4">
    <source>
        <dbReference type="ARBA" id="ARBA00023242"/>
    </source>
</evidence>
<dbReference type="Pfam" id="PF05477">
    <property type="entry name" value="SURF2"/>
    <property type="match status" value="1"/>
</dbReference>
<dbReference type="EMBL" id="HG739198">
    <property type="protein sequence ID" value="CDP16013.1"/>
    <property type="molecule type" value="Genomic_DNA"/>
</dbReference>
<organism evidence="7 8">
    <name type="scientific">Coffea canephora</name>
    <name type="common">Robusta coffee</name>
    <dbReference type="NCBI Taxonomy" id="49390"/>
    <lineage>
        <taxon>Eukaryota</taxon>
        <taxon>Viridiplantae</taxon>
        <taxon>Streptophyta</taxon>
        <taxon>Embryophyta</taxon>
        <taxon>Tracheophyta</taxon>
        <taxon>Spermatophyta</taxon>
        <taxon>Magnoliopsida</taxon>
        <taxon>eudicotyledons</taxon>
        <taxon>Gunneridae</taxon>
        <taxon>Pentapetalae</taxon>
        <taxon>asterids</taxon>
        <taxon>lamiids</taxon>
        <taxon>Gentianales</taxon>
        <taxon>Rubiaceae</taxon>
        <taxon>Ixoroideae</taxon>
        <taxon>Gardenieae complex</taxon>
        <taxon>Bertiereae - Coffeeae clade</taxon>
        <taxon>Coffeeae</taxon>
        <taxon>Coffea</taxon>
    </lineage>
</organism>
<dbReference type="InParanoid" id="A0A068V7W8"/>
<sequence length="299" mass="33727">MLYTQAKELSEGEIKFSPISCYLFGQLDALIPTGPSGQQRRRIGISRKNKGMKADSDVSILTPSAHNHLDALATCYMFSGVTQFDRASREFEVLDEEPGDDEEDYQFSFSFYYLKLYPKQNDPSSAQDFPPGKHVLAVYPNTTALYKVTVVQARKVHSAYMYILEFDDDEEDGSLPQRSVPFHSVVALPEGSLLLQKWKQDDGQKATKKSNVKDDVLKKKKKIREETGVEVISEARIVSEKDSESEEEDDFWMPPVGEHWDNDDGGDRQGSDPELGPENDDAEGEGTYPYLVLHQEPAK</sequence>
<evidence type="ECO:0000313" key="7">
    <source>
        <dbReference type="EMBL" id="CDP16013.1"/>
    </source>
</evidence>
<dbReference type="OrthoDB" id="10265994at2759"/>
<dbReference type="InterPro" id="IPR010750">
    <property type="entry name" value="SGF29_tudor-like_dom"/>
</dbReference>
<comment type="subcellular location">
    <subcellularLocation>
        <location evidence="1">Nucleus</location>
    </subcellularLocation>
</comment>
<reference evidence="8" key="1">
    <citation type="journal article" date="2014" name="Science">
        <title>The coffee genome provides insight into the convergent evolution of caffeine biosynthesis.</title>
        <authorList>
            <person name="Denoeud F."/>
            <person name="Carretero-Paulet L."/>
            <person name="Dereeper A."/>
            <person name="Droc G."/>
            <person name="Guyot R."/>
            <person name="Pietrella M."/>
            <person name="Zheng C."/>
            <person name="Alberti A."/>
            <person name="Anthony F."/>
            <person name="Aprea G."/>
            <person name="Aury J.M."/>
            <person name="Bento P."/>
            <person name="Bernard M."/>
            <person name="Bocs S."/>
            <person name="Campa C."/>
            <person name="Cenci A."/>
            <person name="Combes M.C."/>
            <person name="Crouzillat D."/>
            <person name="Da Silva C."/>
            <person name="Daddiego L."/>
            <person name="De Bellis F."/>
            <person name="Dussert S."/>
            <person name="Garsmeur O."/>
            <person name="Gayraud T."/>
            <person name="Guignon V."/>
            <person name="Jahn K."/>
            <person name="Jamilloux V."/>
            <person name="Joet T."/>
            <person name="Labadie K."/>
            <person name="Lan T."/>
            <person name="Leclercq J."/>
            <person name="Lepelley M."/>
            <person name="Leroy T."/>
            <person name="Li L.T."/>
            <person name="Librado P."/>
            <person name="Lopez L."/>
            <person name="Munoz A."/>
            <person name="Noel B."/>
            <person name="Pallavicini A."/>
            <person name="Perrotta G."/>
            <person name="Poncet V."/>
            <person name="Pot D."/>
            <person name="Priyono X."/>
            <person name="Rigoreau M."/>
            <person name="Rouard M."/>
            <person name="Rozas J."/>
            <person name="Tranchant-Dubreuil C."/>
            <person name="VanBuren R."/>
            <person name="Zhang Q."/>
            <person name="Andrade A.C."/>
            <person name="Argout X."/>
            <person name="Bertrand B."/>
            <person name="de Kochko A."/>
            <person name="Graziosi G."/>
            <person name="Henry R.J."/>
            <person name="Jayarama X."/>
            <person name="Ming R."/>
            <person name="Nagai C."/>
            <person name="Rounsley S."/>
            <person name="Sankoff D."/>
            <person name="Giuliano G."/>
            <person name="Albert V.A."/>
            <person name="Wincker P."/>
            <person name="Lashermes P."/>
        </authorList>
    </citation>
    <scope>NUCLEOTIDE SEQUENCE [LARGE SCALE GENOMIC DNA]</scope>
    <source>
        <strain evidence="8">cv. DH200-94</strain>
    </source>
</reference>
<dbReference type="PhylomeDB" id="A0A068V7W8"/>
<keyword evidence="8" id="KW-1185">Reference proteome</keyword>
<feature type="domain" description="SGF29 C-terminal" evidence="6">
    <location>
        <begin position="54"/>
        <end position="194"/>
    </location>
</feature>
<dbReference type="Gramene" id="CDP16013">
    <property type="protein sequence ID" value="CDP16013"/>
    <property type="gene ID" value="GSCOC_T00016982001"/>
</dbReference>
<proteinExistence type="predicted"/>
<dbReference type="PROSITE" id="PS51518">
    <property type="entry name" value="SGF29_C"/>
    <property type="match status" value="1"/>
</dbReference>
<evidence type="ECO:0000259" key="6">
    <source>
        <dbReference type="PROSITE" id="PS51518"/>
    </source>
</evidence>
<dbReference type="Gene3D" id="2.30.30.140">
    <property type="match status" value="1"/>
</dbReference>
<feature type="compositionally biased region" description="Acidic residues" evidence="5">
    <location>
        <begin position="275"/>
        <end position="284"/>
    </location>
</feature>
<feature type="region of interest" description="Disordered" evidence="5">
    <location>
        <begin position="236"/>
        <end position="299"/>
    </location>
</feature>
<dbReference type="InterPro" id="IPR047287">
    <property type="entry name" value="Tudor_SGF29_rpt2"/>
</dbReference>
<dbReference type="PANTHER" id="PTHR21539">
    <property type="entry name" value="SAGA-ASSOCIATED FACTOR 29"/>
    <property type="match status" value="1"/>
</dbReference>
<dbReference type="CDD" id="cd20394">
    <property type="entry name" value="Tudor_SGF29_rpt2"/>
    <property type="match status" value="1"/>
</dbReference>
<name>A0A068V7W8_COFCA</name>
<evidence type="ECO:0000256" key="5">
    <source>
        <dbReference type="SAM" id="MobiDB-lite"/>
    </source>
</evidence>
<keyword evidence="2" id="KW-0805">Transcription regulation</keyword>
<dbReference type="FunFam" id="2.30.30.140:FF:000061">
    <property type="entry name" value="SAGA-associated factor 29 isoform X6"/>
    <property type="match status" value="1"/>
</dbReference>
<dbReference type="InterPro" id="IPR008833">
    <property type="entry name" value="Surf2"/>
</dbReference>
<dbReference type="InterPro" id="IPR037802">
    <property type="entry name" value="SGF29"/>
</dbReference>
<dbReference type="GO" id="GO:0005634">
    <property type="term" value="C:nucleus"/>
    <property type="evidence" value="ECO:0007669"/>
    <property type="project" value="UniProtKB-SubCell"/>
</dbReference>
<evidence type="ECO:0000256" key="3">
    <source>
        <dbReference type="ARBA" id="ARBA00023163"/>
    </source>
</evidence>
<evidence type="ECO:0000256" key="1">
    <source>
        <dbReference type="ARBA" id="ARBA00004123"/>
    </source>
</evidence>
<evidence type="ECO:0000256" key="2">
    <source>
        <dbReference type="ARBA" id="ARBA00023015"/>
    </source>
</evidence>
<keyword evidence="3" id="KW-0804">Transcription</keyword>
<dbReference type="Proteomes" id="UP000295252">
    <property type="component" value="Chromosome IX"/>
</dbReference>
<dbReference type="STRING" id="49390.A0A068V7W8"/>
<evidence type="ECO:0000313" key="8">
    <source>
        <dbReference type="Proteomes" id="UP000295252"/>
    </source>
</evidence>
<dbReference type="GO" id="GO:0000124">
    <property type="term" value="C:SAGA complex"/>
    <property type="evidence" value="ECO:0007669"/>
    <property type="project" value="InterPro"/>
</dbReference>
<feature type="compositionally biased region" description="Basic and acidic residues" evidence="5">
    <location>
        <begin position="258"/>
        <end position="271"/>
    </location>
</feature>
<gene>
    <name evidence="7" type="ORF">GSCOC_T00016982001</name>
</gene>
<accession>A0A068V7W8</accession>
<keyword evidence="4" id="KW-0539">Nucleus</keyword>
<dbReference type="PANTHER" id="PTHR21539:SF0">
    <property type="entry name" value="SAGA-ASSOCIATED FACTOR 29"/>
    <property type="match status" value="1"/>
</dbReference>
<dbReference type="Pfam" id="PF07039">
    <property type="entry name" value="SGF29_Tudor"/>
    <property type="match status" value="1"/>
</dbReference>